<dbReference type="Proteomes" id="UP000789396">
    <property type="component" value="Unassembled WGS sequence"/>
</dbReference>
<gene>
    <name evidence="1" type="ORF">RFULGI_LOCUS11605</name>
</gene>
<comment type="caution">
    <text evidence="1">The sequence shown here is derived from an EMBL/GenBank/DDBJ whole genome shotgun (WGS) entry which is preliminary data.</text>
</comment>
<keyword evidence="2" id="KW-1185">Reference proteome</keyword>
<protein>
    <submittedName>
        <fullName evidence="1">7107_t:CDS:1</fullName>
    </submittedName>
</protein>
<evidence type="ECO:0000313" key="1">
    <source>
        <dbReference type="EMBL" id="CAG8723251.1"/>
    </source>
</evidence>
<dbReference type="AlphaFoldDB" id="A0A9N9NCU3"/>
<feature type="non-terminal residue" evidence="1">
    <location>
        <position position="98"/>
    </location>
</feature>
<dbReference type="EMBL" id="CAJVPZ010025674">
    <property type="protein sequence ID" value="CAG8723251.1"/>
    <property type="molecule type" value="Genomic_DNA"/>
</dbReference>
<evidence type="ECO:0000313" key="2">
    <source>
        <dbReference type="Proteomes" id="UP000789396"/>
    </source>
</evidence>
<accession>A0A9N9NCU3</accession>
<name>A0A9N9NCU3_9GLOM</name>
<organism evidence="1 2">
    <name type="scientific">Racocetra fulgida</name>
    <dbReference type="NCBI Taxonomy" id="60492"/>
    <lineage>
        <taxon>Eukaryota</taxon>
        <taxon>Fungi</taxon>
        <taxon>Fungi incertae sedis</taxon>
        <taxon>Mucoromycota</taxon>
        <taxon>Glomeromycotina</taxon>
        <taxon>Glomeromycetes</taxon>
        <taxon>Diversisporales</taxon>
        <taxon>Gigasporaceae</taxon>
        <taxon>Racocetra</taxon>
    </lineage>
</organism>
<feature type="non-terminal residue" evidence="1">
    <location>
        <position position="1"/>
    </location>
</feature>
<reference evidence="1" key="1">
    <citation type="submission" date="2021-06" db="EMBL/GenBank/DDBJ databases">
        <authorList>
            <person name="Kallberg Y."/>
            <person name="Tangrot J."/>
            <person name="Rosling A."/>
        </authorList>
    </citation>
    <scope>NUCLEOTIDE SEQUENCE</scope>
    <source>
        <strain evidence="1">IN212</strain>
    </source>
</reference>
<proteinExistence type="predicted"/>
<sequence length="98" mass="11416">ESLANTLNPTTVYSYLLARQSRLQCHNGLSPRNIFRRRIGQFRVYVILSNLLVTVNSLPNDHGPPVSRDIDVDTLLKQTRDHVRYNSDHWQRSTDVRE</sequence>